<dbReference type="EMBL" id="CP001329">
    <property type="protein sequence ID" value="ACO66010.1"/>
    <property type="molecule type" value="Genomic_DNA"/>
</dbReference>
<dbReference type="CDD" id="cd00200">
    <property type="entry name" value="WD40"/>
    <property type="match status" value="1"/>
</dbReference>
<proteinExistence type="predicted"/>
<evidence type="ECO:0000256" key="3">
    <source>
        <dbReference type="PROSITE-ProRule" id="PRU00221"/>
    </source>
</evidence>
<dbReference type="InterPro" id="IPR036322">
    <property type="entry name" value="WD40_repeat_dom_sf"/>
</dbReference>
<dbReference type="PANTHER" id="PTHR19848">
    <property type="entry name" value="WD40 REPEAT PROTEIN"/>
    <property type="match status" value="1"/>
</dbReference>
<dbReference type="InterPro" id="IPR015943">
    <property type="entry name" value="WD40/YVTN_repeat-like_dom_sf"/>
</dbReference>
<feature type="repeat" description="WD" evidence="3">
    <location>
        <begin position="118"/>
        <end position="159"/>
    </location>
</feature>
<dbReference type="STRING" id="296587.C1ED32"/>
<reference evidence="5 6" key="1">
    <citation type="journal article" date="2009" name="Science">
        <title>Green evolution and dynamic adaptations revealed by genomes of the marine picoeukaryotes Micromonas.</title>
        <authorList>
            <person name="Worden A.Z."/>
            <person name="Lee J.H."/>
            <person name="Mock T."/>
            <person name="Rouze P."/>
            <person name="Simmons M.P."/>
            <person name="Aerts A.L."/>
            <person name="Allen A.E."/>
            <person name="Cuvelier M.L."/>
            <person name="Derelle E."/>
            <person name="Everett M.V."/>
            <person name="Foulon E."/>
            <person name="Grimwood J."/>
            <person name="Gundlach H."/>
            <person name="Henrissat B."/>
            <person name="Napoli C."/>
            <person name="McDonald S.M."/>
            <person name="Parker M.S."/>
            <person name="Rombauts S."/>
            <person name="Salamov A."/>
            <person name="Von Dassow P."/>
            <person name="Badger J.H."/>
            <person name="Coutinho P.M."/>
            <person name="Demir E."/>
            <person name="Dubchak I."/>
            <person name="Gentemann C."/>
            <person name="Eikrem W."/>
            <person name="Gready J.E."/>
            <person name="John U."/>
            <person name="Lanier W."/>
            <person name="Lindquist E.A."/>
            <person name="Lucas S."/>
            <person name="Mayer K.F."/>
            <person name="Moreau H."/>
            <person name="Not F."/>
            <person name="Otillar R."/>
            <person name="Panaud O."/>
            <person name="Pangilinan J."/>
            <person name="Paulsen I."/>
            <person name="Piegu B."/>
            <person name="Poliakov A."/>
            <person name="Robbens S."/>
            <person name="Schmutz J."/>
            <person name="Toulza E."/>
            <person name="Wyss T."/>
            <person name="Zelensky A."/>
            <person name="Zhou K."/>
            <person name="Armbrust E.V."/>
            <person name="Bhattacharya D."/>
            <person name="Goodenough U.W."/>
            <person name="Van de Peer Y."/>
            <person name="Grigoriev I.V."/>
        </authorList>
    </citation>
    <scope>NUCLEOTIDE SEQUENCE [LARGE SCALE GENOMIC DNA]</scope>
    <source>
        <strain evidence="6">RCC299 / NOUM17</strain>
    </source>
</reference>
<sequence length="278" mass="28949">MVNVHDSQTSRPIHAAAIRPAPANATRREDASSSSSFVCVTASWDGVAKVHAVTRAHGGRPATIRTASTCRGHSTGLYACEFSSLAFGGLLGTVSGDGTCRLWQDRDGNLTYECVGVLEGHRDEVNGLAFAPNAPLLATASDDGTAVVWDLNGGTLTGHGDDVVGVCFHPRDSRVLATGSDDGTVRVWDTRGTCDGGVVTTLTLHGSRETKRIAFSPNGAMLAAGGADGTCAVVDASTWERIATLAGHTDTVFDVAWSPDAKSIVTASHDASWRVWSV</sequence>
<dbReference type="InterPro" id="IPR020472">
    <property type="entry name" value="WD40_PAC1"/>
</dbReference>
<dbReference type="PRINTS" id="PR00320">
    <property type="entry name" value="GPROTEINBRPT"/>
</dbReference>
<dbReference type="OrthoDB" id="545213at2759"/>
<dbReference type="Gene3D" id="2.130.10.10">
    <property type="entry name" value="YVTN repeat-like/Quinoprotein amine dehydrogenase"/>
    <property type="match status" value="3"/>
</dbReference>
<evidence type="ECO:0000256" key="4">
    <source>
        <dbReference type="SAM" id="MobiDB-lite"/>
    </source>
</evidence>
<accession>C1ED32</accession>
<keyword evidence="2" id="KW-0677">Repeat</keyword>
<dbReference type="InterPro" id="IPR001680">
    <property type="entry name" value="WD40_rpt"/>
</dbReference>
<dbReference type="GeneID" id="8246292"/>
<dbReference type="eggNOG" id="KOG0272">
    <property type="taxonomic scope" value="Eukaryota"/>
</dbReference>
<feature type="compositionally biased region" description="Polar residues" evidence="4">
    <location>
        <begin position="1"/>
        <end position="10"/>
    </location>
</feature>
<evidence type="ECO:0000256" key="1">
    <source>
        <dbReference type="ARBA" id="ARBA00022574"/>
    </source>
</evidence>
<dbReference type="AlphaFoldDB" id="C1ED32"/>
<name>C1ED32_MICCC</name>
<feature type="region of interest" description="Disordered" evidence="4">
    <location>
        <begin position="1"/>
        <end position="29"/>
    </location>
</feature>
<dbReference type="InParanoid" id="C1ED32"/>
<evidence type="ECO:0000313" key="5">
    <source>
        <dbReference type="EMBL" id="ACO66010.1"/>
    </source>
</evidence>
<dbReference type="KEGG" id="mis:MICPUN_84815"/>
<feature type="compositionally biased region" description="Low complexity" evidence="4">
    <location>
        <begin position="11"/>
        <end position="25"/>
    </location>
</feature>
<dbReference type="PROSITE" id="PS00678">
    <property type="entry name" value="WD_REPEATS_1"/>
    <property type="match status" value="2"/>
</dbReference>
<dbReference type="PROSITE" id="PS50294">
    <property type="entry name" value="WD_REPEATS_REGION"/>
    <property type="match status" value="3"/>
</dbReference>
<dbReference type="PROSITE" id="PS50082">
    <property type="entry name" value="WD_REPEATS_2"/>
    <property type="match status" value="3"/>
</dbReference>
<organism evidence="5 6">
    <name type="scientific">Micromonas commoda (strain RCC299 / NOUM17 / CCMP2709)</name>
    <name type="common">Picoplanktonic green alga</name>
    <dbReference type="NCBI Taxonomy" id="296587"/>
    <lineage>
        <taxon>Eukaryota</taxon>
        <taxon>Viridiplantae</taxon>
        <taxon>Chlorophyta</taxon>
        <taxon>Mamiellophyceae</taxon>
        <taxon>Mamiellales</taxon>
        <taxon>Mamiellaceae</taxon>
        <taxon>Micromonas</taxon>
    </lineage>
</organism>
<keyword evidence="1 3" id="KW-0853">WD repeat</keyword>
<dbReference type="Pfam" id="PF00400">
    <property type="entry name" value="WD40"/>
    <property type="match status" value="5"/>
</dbReference>
<dbReference type="SUPFAM" id="SSF50978">
    <property type="entry name" value="WD40 repeat-like"/>
    <property type="match status" value="1"/>
</dbReference>
<evidence type="ECO:0000313" key="6">
    <source>
        <dbReference type="Proteomes" id="UP000002009"/>
    </source>
</evidence>
<dbReference type="InterPro" id="IPR019775">
    <property type="entry name" value="WD40_repeat_CS"/>
</dbReference>
<keyword evidence="6" id="KW-1185">Reference proteome</keyword>
<dbReference type="Proteomes" id="UP000002009">
    <property type="component" value="Chromosome 9"/>
</dbReference>
<evidence type="ECO:0000256" key="2">
    <source>
        <dbReference type="ARBA" id="ARBA00022737"/>
    </source>
</evidence>
<dbReference type="SMART" id="SM00320">
    <property type="entry name" value="WD40"/>
    <property type="match status" value="5"/>
</dbReference>
<feature type="repeat" description="WD" evidence="3">
    <location>
        <begin position="156"/>
        <end position="191"/>
    </location>
</feature>
<dbReference type="PANTHER" id="PTHR19848:SF8">
    <property type="entry name" value="F-BOX AND WD REPEAT DOMAIN CONTAINING 7"/>
    <property type="match status" value="1"/>
</dbReference>
<gene>
    <name evidence="5" type="ORF">MICPUN_84815</name>
</gene>
<dbReference type="RefSeq" id="XP_002504752.1">
    <property type="nucleotide sequence ID" value="XM_002504706.1"/>
</dbReference>
<feature type="repeat" description="WD" evidence="3">
    <location>
        <begin position="245"/>
        <end position="278"/>
    </location>
</feature>
<dbReference type="OMA" id="KGHATWV"/>
<protein>
    <submittedName>
        <fullName evidence="5">Uncharacterized protein</fullName>
    </submittedName>
</protein>